<evidence type="ECO:0000313" key="4">
    <source>
        <dbReference type="Proteomes" id="UP001163798"/>
    </source>
</evidence>
<dbReference type="InterPro" id="IPR000210">
    <property type="entry name" value="BTB/POZ_dom"/>
</dbReference>
<dbReference type="EMBL" id="MU793375">
    <property type="protein sequence ID" value="KAJ3784485.1"/>
    <property type="molecule type" value="Genomic_DNA"/>
</dbReference>
<dbReference type="Gene3D" id="3.30.710.10">
    <property type="entry name" value="Potassium Channel Kv1.1, Chain A"/>
    <property type="match status" value="1"/>
</dbReference>
<dbReference type="SMART" id="SM00225">
    <property type="entry name" value="BTB"/>
    <property type="match status" value="1"/>
</dbReference>
<gene>
    <name evidence="3" type="ORF">GGU10DRAFT_271402</name>
</gene>
<evidence type="ECO:0000256" key="1">
    <source>
        <dbReference type="SAM" id="SignalP"/>
    </source>
</evidence>
<dbReference type="Pfam" id="PF00651">
    <property type="entry name" value="BTB"/>
    <property type="match status" value="1"/>
</dbReference>
<comment type="caution">
    <text evidence="3">The sequence shown here is derived from an EMBL/GenBank/DDBJ whole genome shotgun (WGS) entry which is preliminary data.</text>
</comment>
<protein>
    <recommendedName>
        <fullName evidence="2">BTB domain-containing protein</fullName>
    </recommendedName>
</protein>
<dbReference type="AlphaFoldDB" id="A0AA38KPK5"/>
<dbReference type="Proteomes" id="UP001163798">
    <property type="component" value="Unassembled WGS sequence"/>
</dbReference>
<name>A0AA38KPK5_9AGAR</name>
<dbReference type="SUPFAM" id="SSF54695">
    <property type="entry name" value="POZ domain"/>
    <property type="match status" value="1"/>
</dbReference>
<organism evidence="3 4">
    <name type="scientific">Lentinula aff. detonsa</name>
    <dbReference type="NCBI Taxonomy" id="2804958"/>
    <lineage>
        <taxon>Eukaryota</taxon>
        <taxon>Fungi</taxon>
        <taxon>Dikarya</taxon>
        <taxon>Basidiomycota</taxon>
        <taxon>Agaricomycotina</taxon>
        <taxon>Agaricomycetes</taxon>
        <taxon>Agaricomycetidae</taxon>
        <taxon>Agaricales</taxon>
        <taxon>Marasmiineae</taxon>
        <taxon>Omphalotaceae</taxon>
        <taxon>Lentinula</taxon>
    </lineage>
</organism>
<sequence>MFECPYITFHSAHLSLVLFLLHISSAVNASDADVVIHSSDNVEFRLHKKNLECTTGAFPSADTPVDPDEIVRLTESAATLEILFQFIYPRRFPSLKDLDFDSLILLAEAAEKYEVVGLIYACEVNLRRYLTTRPKRVLEFSAKHDHLDLVNELKPILVETPLSELTGILPDHVYKPWVSGRSLLTKSAQFFKSATCRASIENNIC</sequence>
<keyword evidence="4" id="KW-1185">Reference proteome</keyword>
<feature type="domain" description="BTB" evidence="2">
    <location>
        <begin position="32"/>
        <end position="130"/>
    </location>
</feature>
<evidence type="ECO:0000259" key="2">
    <source>
        <dbReference type="SMART" id="SM00225"/>
    </source>
</evidence>
<dbReference type="InterPro" id="IPR011333">
    <property type="entry name" value="SKP1/BTB/POZ_sf"/>
</dbReference>
<feature type="chain" id="PRO_5041204256" description="BTB domain-containing protein" evidence="1">
    <location>
        <begin position="30"/>
        <end position="205"/>
    </location>
</feature>
<accession>A0AA38KPK5</accession>
<evidence type="ECO:0000313" key="3">
    <source>
        <dbReference type="EMBL" id="KAJ3784485.1"/>
    </source>
</evidence>
<reference evidence="3" key="1">
    <citation type="submission" date="2022-08" db="EMBL/GenBank/DDBJ databases">
        <authorList>
            <consortium name="DOE Joint Genome Institute"/>
            <person name="Min B."/>
            <person name="Riley R."/>
            <person name="Sierra-Patev S."/>
            <person name="Naranjo-Ortiz M."/>
            <person name="Looney B."/>
            <person name="Konkel Z."/>
            <person name="Slot J.C."/>
            <person name="Sakamoto Y."/>
            <person name="Steenwyk J.L."/>
            <person name="Rokas A."/>
            <person name="Carro J."/>
            <person name="Camarero S."/>
            <person name="Ferreira P."/>
            <person name="Molpeceres G."/>
            <person name="Ruiz-Duenas F.J."/>
            <person name="Serrano A."/>
            <person name="Henrissat B."/>
            <person name="Drula E."/>
            <person name="Hughes K.W."/>
            <person name="Mata J.L."/>
            <person name="Ishikawa N.K."/>
            <person name="Vargas-Isla R."/>
            <person name="Ushijima S."/>
            <person name="Smith C.A."/>
            <person name="Ahrendt S."/>
            <person name="Andreopoulos W."/>
            <person name="He G."/>
            <person name="Labutti K."/>
            <person name="Lipzen A."/>
            <person name="Ng V."/>
            <person name="Sandor L."/>
            <person name="Barry K."/>
            <person name="Martinez A.T."/>
            <person name="Xiao Y."/>
            <person name="Gibbons J.G."/>
            <person name="Terashima K."/>
            <person name="Hibbett D.S."/>
            <person name="Grigoriev I.V."/>
        </authorList>
    </citation>
    <scope>NUCLEOTIDE SEQUENCE</scope>
    <source>
        <strain evidence="3">TFB10291</strain>
    </source>
</reference>
<keyword evidence="1" id="KW-0732">Signal</keyword>
<proteinExistence type="predicted"/>
<feature type="signal peptide" evidence="1">
    <location>
        <begin position="1"/>
        <end position="29"/>
    </location>
</feature>